<keyword evidence="6" id="KW-1185">Reference proteome</keyword>
<evidence type="ECO:0000259" key="4">
    <source>
        <dbReference type="Pfam" id="PF08240"/>
    </source>
</evidence>
<dbReference type="STRING" id="95161.SAMN05660874_04789"/>
<dbReference type="OrthoDB" id="241504at2"/>
<dbReference type="InterPro" id="IPR013154">
    <property type="entry name" value="ADH-like_N"/>
</dbReference>
<dbReference type="PANTHER" id="PTHR42813:SF7">
    <property type="entry name" value="ALCOHOL DEHYDROGENASE (ZN-DEPENDENT)-RELATED"/>
    <property type="match status" value="1"/>
</dbReference>
<keyword evidence="3" id="KW-0862">Zinc</keyword>
<dbReference type="Gene3D" id="3.40.50.720">
    <property type="entry name" value="NAD(P)-binding Rossmann-like Domain"/>
    <property type="match status" value="1"/>
</dbReference>
<evidence type="ECO:0000256" key="2">
    <source>
        <dbReference type="ARBA" id="ARBA00022723"/>
    </source>
</evidence>
<evidence type="ECO:0000256" key="1">
    <source>
        <dbReference type="ARBA" id="ARBA00001947"/>
    </source>
</evidence>
<keyword evidence="2" id="KW-0479">Metal-binding</keyword>
<dbReference type="EMBL" id="FOZX01000010">
    <property type="protein sequence ID" value="SFS99252.1"/>
    <property type="molecule type" value="Genomic_DNA"/>
</dbReference>
<feature type="domain" description="Alcohol dehydrogenase-like N-terminal" evidence="4">
    <location>
        <begin position="87"/>
        <end position="205"/>
    </location>
</feature>
<dbReference type="PANTHER" id="PTHR42813">
    <property type="entry name" value="ZINC-TYPE ALCOHOL DEHYDROGENASE-LIKE"/>
    <property type="match status" value="1"/>
</dbReference>
<organism evidence="5 6">
    <name type="scientific">Saccharopolyspora flava</name>
    <dbReference type="NCBI Taxonomy" id="95161"/>
    <lineage>
        <taxon>Bacteria</taxon>
        <taxon>Bacillati</taxon>
        <taxon>Actinomycetota</taxon>
        <taxon>Actinomycetes</taxon>
        <taxon>Pseudonocardiales</taxon>
        <taxon>Pseudonocardiaceae</taxon>
        <taxon>Saccharopolyspora</taxon>
    </lineage>
</organism>
<dbReference type="SUPFAM" id="SSF51735">
    <property type="entry name" value="NAD(P)-binding Rossmann-fold domains"/>
    <property type="match status" value="1"/>
</dbReference>
<dbReference type="InterPro" id="IPR011032">
    <property type="entry name" value="GroES-like_sf"/>
</dbReference>
<accession>A0A1I6UCU3</accession>
<reference evidence="6" key="1">
    <citation type="submission" date="2016-10" db="EMBL/GenBank/DDBJ databases">
        <authorList>
            <person name="Varghese N."/>
            <person name="Submissions S."/>
        </authorList>
    </citation>
    <scope>NUCLEOTIDE SEQUENCE [LARGE SCALE GENOMIC DNA]</scope>
    <source>
        <strain evidence="6">DSM 44771</strain>
    </source>
</reference>
<proteinExistence type="predicted"/>
<evidence type="ECO:0000313" key="6">
    <source>
        <dbReference type="Proteomes" id="UP000198852"/>
    </source>
</evidence>
<comment type="cofactor">
    <cofactor evidence="1">
        <name>Zn(2+)</name>
        <dbReference type="ChEBI" id="CHEBI:29105"/>
    </cofactor>
</comment>
<evidence type="ECO:0000256" key="3">
    <source>
        <dbReference type="ARBA" id="ARBA00022833"/>
    </source>
</evidence>
<dbReference type="SUPFAM" id="SSF50129">
    <property type="entry name" value="GroES-like"/>
    <property type="match status" value="1"/>
</dbReference>
<name>A0A1I6UCU3_9PSEU</name>
<dbReference type="GO" id="GO:0046872">
    <property type="term" value="F:metal ion binding"/>
    <property type="evidence" value="ECO:0007669"/>
    <property type="project" value="UniProtKB-KW"/>
</dbReference>
<dbReference type="InterPro" id="IPR036291">
    <property type="entry name" value="NAD(P)-bd_dom_sf"/>
</dbReference>
<dbReference type="RefSeq" id="WP_093422164.1">
    <property type="nucleotide sequence ID" value="NZ_FOZX01000010.1"/>
</dbReference>
<dbReference type="Gene3D" id="3.90.180.10">
    <property type="entry name" value="Medium-chain alcohol dehydrogenases, catalytic domain"/>
    <property type="match status" value="1"/>
</dbReference>
<dbReference type="Pfam" id="PF08240">
    <property type="entry name" value="ADH_N"/>
    <property type="match status" value="1"/>
</dbReference>
<evidence type="ECO:0000313" key="5">
    <source>
        <dbReference type="EMBL" id="SFS99252.1"/>
    </source>
</evidence>
<gene>
    <name evidence="5" type="ORF">SAMN05660874_04789</name>
</gene>
<dbReference type="AlphaFoldDB" id="A0A1I6UCU3"/>
<sequence>MGTGAFGYPEGPVHKPVGRIRHLVGAATTPAGPSLGRVALERNAGQRRARLTAAVTARRRTPTMRALVASTGGRLRWRDVPAPPSPGPDAALVHPIAVASCDLDRAMGLGRTPFVLPLQFGHECVAEVVEIGENVTSVRPGDQVVVPFQISCGRCAPCSRGLTGNCAAVPPISMYGFGVTGGHWGGVLADLVSVPFADGMLVPLPAEVDPAAAASVADNVADGYRLVAPHLPAILAADPDAPVLVLAELGRRMPLSASAPLYAALVARALGARQVHFVDRRPHLRRHADALGLHAHRPEDVPSLPLAPLVVDGTVTAPGLATAISRTAPDGTCAAIASMRRTTKIPTALMYGRNISFHLGRSHARAQIPAVLELMATGALDTTAVTTHLGSLDAADRVFGEHLRGDATKTIVVEQRSPAR</sequence>
<dbReference type="Proteomes" id="UP000198852">
    <property type="component" value="Unassembled WGS sequence"/>
</dbReference>
<protein>
    <submittedName>
        <fullName evidence="5">Alcohol dehydrogenase</fullName>
    </submittedName>
</protein>